<evidence type="ECO:0000313" key="4">
    <source>
        <dbReference type="RefSeq" id="XP_004623273.1"/>
    </source>
</evidence>
<dbReference type="CTD" id="202309"/>
<dbReference type="PRINTS" id="PR02077">
    <property type="entry name" value="PROTEINGAPT"/>
</dbReference>
<dbReference type="GeneID" id="101587996"/>
<feature type="transmembrane region" description="Helical" evidence="2">
    <location>
        <begin position="12"/>
        <end position="33"/>
    </location>
</feature>
<organism evidence="3 4">
    <name type="scientific">Octodon degus</name>
    <name type="common">Degu</name>
    <name type="synonym">Sciurus degus</name>
    <dbReference type="NCBI Taxonomy" id="10160"/>
    <lineage>
        <taxon>Eukaryota</taxon>
        <taxon>Metazoa</taxon>
        <taxon>Chordata</taxon>
        <taxon>Craniata</taxon>
        <taxon>Vertebrata</taxon>
        <taxon>Euteleostomi</taxon>
        <taxon>Mammalia</taxon>
        <taxon>Eutheria</taxon>
        <taxon>Euarchontoglires</taxon>
        <taxon>Glires</taxon>
        <taxon>Rodentia</taxon>
        <taxon>Hystricomorpha</taxon>
        <taxon>Octodontidae</taxon>
        <taxon>Octodon</taxon>
    </lineage>
</organism>
<keyword evidence="3" id="KW-1185">Reference proteome</keyword>
<dbReference type="InterPro" id="IPR021082">
    <property type="entry name" value="Protein_GAPT"/>
</dbReference>
<dbReference type="InParanoid" id="A0A6P3EIH7"/>
<dbReference type="GO" id="GO:0002322">
    <property type="term" value="P:B cell proliferation involved in immune response"/>
    <property type="evidence" value="ECO:0007669"/>
    <property type="project" value="TreeGrafter"/>
</dbReference>
<sequence>MVTSYGYTSVSISVGIFLLVFLVACGIGCVWHCKHHTSRFISLKFLQRRNSKRKNYQKTFCLNPRIIGLNPKAPVKTKDHRSADKGSGMHGHYENVAVDPPKAKKGGNQQLYENTRPSNFEEHIYDNEGSAEYCNFRKPATSSVPQDEDPYILPDL</sequence>
<name>A0A6P3EIH7_OCTDE</name>
<dbReference type="OrthoDB" id="9832665at2759"/>
<gene>
    <name evidence="4" type="primary">Gapt</name>
</gene>
<keyword evidence="2" id="KW-0472">Membrane</keyword>
<protein>
    <submittedName>
        <fullName evidence="4">Protein GAPT</fullName>
    </submittedName>
</protein>
<evidence type="ECO:0000256" key="1">
    <source>
        <dbReference type="SAM" id="MobiDB-lite"/>
    </source>
</evidence>
<dbReference type="Pfam" id="PF11770">
    <property type="entry name" value="GAPT"/>
    <property type="match status" value="1"/>
</dbReference>
<reference evidence="4" key="1">
    <citation type="submission" date="2025-08" db="UniProtKB">
        <authorList>
            <consortium name="RefSeq"/>
        </authorList>
    </citation>
    <scope>IDENTIFICATION</scope>
</reference>
<evidence type="ECO:0000256" key="2">
    <source>
        <dbReference type="SAM" id="Phobius"/>
    </source>
</evidence>
<evidence type="ECO:0000313" key="3">
    <source>
        <dbReference type="Proteomes" id="UP000515203"/>
    </source>
</evidence>
<dbReference type="PANTHER" id="PTHR37350:SF1">
    <property type="entry name" value="PROTEIN GAPT"/>
    <property type="match status" value="1"/>
</dbReference>
<dbReference type="RefSeq" id="XP_004623273.1">
    <property type="nucleotide sequence ID" value="XM_004623216.1"/>
</dbReference>
<keyword evidence="2" id="KW-0812">Transmembrane</keyword>
<dbReference type="FunCoup" id="A0A6P3EIH7">
    <property type="interactions" value="146"/>
</dbReference>
<proteinExistence type="predicted"/>
<dbReference type="GO" id="GO:0016020">
    <property type="term" value="C:membrane"/>
    <property type="evidence" value="ECO:0007669"/>
    <property type="project" value="InterPro"/>
</dbReference>
<feature type="region of interest" description="Disordered" evidence="1">
    <location>
        <begin position="71"/>
        <end position="113"/>
    </location>
</feature>
<dbReference type="Proteomes" id="UP000515203">
    <property type="component" value="Unplaced"/>
</dbReference>
<keyword evidence="2" id="KW-1133">Transmembrane helix</keyword>
<dbReference type="GO" id="GO:0001782">
    <property type="term" value="P:B cell homeostasis"/>
    <property type="evidence" value="ECO:0007669"/>
    <property type="project" value="TreeGrafter"/>
</dbReference>
<accession>A0A6P3EIH7</accession>
<dbReference type="AlphaFoldDB" id="A0A6P3EIH7"/>
<dbReference type="PANTHER" id="PTHR37350">
    <property type="entry name" value="PROTEIN GAPT"/>
    <property type="match status" value="1"/>
</dbReference>